<dbReference type="Proteomes" id="UP000887116">
    <property type="component" value="Unassembled WGS sequence"/>
</dbReference>
<reference evidence="1" key="1">
    <citation type="submission" date="2020-07" db="EMBL/GenBank/DDBJ databases">
        <title>Multicomponent nature underlies the extraordinary mechanical properties of spider dragline silk.</title>
        <authorList>
            <person name="Kono N."/>
            <person name="Nakamura H."/>
            <person name="Mori M."/>
            <person name="Yoshida Y."/>
            <person name="Ohtoshi R."/>
            <person name="Malay A.D."/>
            <person name="Moran D.A.P."/>
            <person name="Tomita M."/>
            <person name="Numata K."/>
            <person name="Arakawa K."/>
        </authorList>
    </citation>
    <scope>NUCLEOTIDE SEQUENCE</scope>
</reference>
<proteinExistence type="predicted"/>
<organism evidence="1 2">
    <name type="scientific">Trichonephila clavata</name>
    <name type="common">Joro spider</name>
    <name type="synonym">Nephila clavata</name>
    <dbReference type="NCBI Taxonomy" id="2740835"/>
    <lineage>
        <taxon>Eukaryota</taxon>
        <taxon>Metazoa</taxon>
        <taxon>Ecdysozoa</taxon>
        <taxon>Arthropoda</taxon>
        <taxon>Chelicerata</taxon>
        <taxon>Arachnida</taxon>
        <taxon>Araneae</taxon>
        <taxon>Araneomorphae</taxon>
        <taxon>Entelegynae</taxon>
        <taxon>Araneoidea</taxon>
        <taxon>Nephilidae</taxon>
        <taxon>Trichonephila</taxon>
    </lineage>
</organism>
<dbReference type="EMBL" id="BMAO01000761">
    <property type="protein sequence ID" value="GFQ69040.1"/>
    <property type="molecule type" value="Genomic_DNA"/>
</dbReference>
<protein>
    <recommendedName>
        <fullName evidence="3">Endonuclease/exonuclease/phosphatase domain-containing protein</fullName>
    </recommendedName>
</protein>
<evidence type="ECO:0000313" key="1">
    <source>
        <dbReference type="EMBL" id="GFQ69040.1"/>
    </source>
</evidence>
<dbReference type="AlphaFoldDB" id="A0A8X6F263"/>
<dbReference type="SUPFAM" id="SSF56219">
    <property type="entry name" value="DNase I-like"/>
    <property type="match status" value="1"/>
</dbReference>
<comment type="caution">
    <text evidence="1">The sequence shown here is derived from an EMBL/GenBank/DDBJ whole genome shotgun (WGS) entry which is preliminary data.</text>
</comment>
<dbReference type="InterPro" id="IPR036691">
    <property type="entry name" value="Endo/exonu/phosph_ase_sf"/>
</dbReference>
<dbReference type="Gene3D" id="3.60.10.10">
    <property type="entry name" value="Endonuclease/exonuclease/phosphatase"/>
    <property type="match status" value="1"/>
</dbReference>
<accession>A0A8X6F263</accession>
<evidence type="ECO:0000313" key="2">
    <source>
        <dbReference type="Proteomes" id="UP000887116"/>
    </source>
</evidence>
<evidence type="ECO:0008006" key="3">
    <source>
        <dbReference type="Google" id="ProtNLM"/>
    </source>
</evidence>
<name>A0A8X6F263_TRICU</name>
<keyword evidence="2" id="KW-1185">Reference proteome</keyword>
<gene>
    <name evidence="1" type="ORF">TNCT_603111</name>
</gene>
<sequence length="112" mass="12736">MLHCWRLQRQHQTWSPHSTTNQCGRVLNKFIKNCGFLLSYSSQPTIVPYRSNQRPATIDFGISCGLDDILVETQTELSSDHNPVQFIIPEANNSPYDKTAPPSPIGINFKNY</sequence>